<sequence>MKLAACFLTLLPGFAVAASWTSPGFPAFSEQGTGTFVSHAQLPKGTRPLTLNFDQQCWQPADAIKLNQMLSLQPCSNTPPQWRLFRDGKYTLQIDTRLRYANIDDFHPERRRTGSKPGP</sequence>
<proteinExistence type="predicted"/>
<evidence type="ECO:0000313" key="3">
    <source>
        <dbReference type="Proteomes" id="UP000250991"/>
    </source>
</evidence>
<keyword evidence="2" id="KW-0378">Hydrolase</keyword>
<feature type="chain" id="PRO_5015926783" evidence="1">
    <location>
        <begin position="18"/>
        <end position="119"/>
    </location>
</feature>
<organism evidence="2 3">
    <name type="scientific">Escherichia coli</name>
    <dbReference type="NCBI Taxonomy" id="562"/>
    <lineage>
        <taxon>Bacteria</taxon>
        <taxon>Pseudomonadati</taxon>
        <taxon>Pseudomonadota</taxon>
        <taxon>Gammaproteobacteria</taxon>
        <taxon>Enterobacterales</taxon>
        <taxon>Enterobacteriaceae</taxon>
        <taxon>Escherichia</taxon>
    </lineage>
</organism>
<gene>
    <name evidence="2" type="primary">malS_3</name>
    <name evidence="2" type="ORF">NCTC8009_01067</name>
</gene>
<dbReference type="EC" id="3.2.1.1" evidence="2"/>
<keyword evidence="2" id="KW-0326">Glycosidase</keyword>
<feature type="signal peptide" evidence="1">
    <location>
        <begin position="1"/>
        <end position="17"/>
    </location>
</feature>
<dbReference type="AlphaFoldDB" id="A0A2X3JNB7"/>
<dbReference type="EMBL" id="UARW01000010">
    <property type="protein sequence ID" value="SQD00667.1"/>
    <property type="molecule type" value="Genomic_DNA"/>
</dbReference>
<reference evidence="2 3" key="1">
    <citation type="submission" date="2018-06" db="EMBL/GenBank/DDBJ databases">
        <authorList>
            <consortium name="Pathogen Informatics"/>
            <person name="Doyle S."/>
        </authorList>
    </citation>
    <scope>NUCLEOTIDE SEQUENCE [LARGE SCALE GENOMIC DNA]</scope>
    <source>
        <strain evidence="2 3">NCTC8009</strain>
    </source>
</reference>
<evidence type="ECO:0000256" key="1">
    <source>
        <dbReference type="SAM" id="SignalP"/>
    </source>
</evidence>
<dbReference type="Proteomes" id="UP000250991">
    <property type="component" value="Unassembled WGS sequence"/>
</dbReference>
<dbReference type="GO" id="GO:0004556">
    <property type="term" value="F:alpha-amylase activity"/>
    <property type="evidence" value="ECO:0007669"/>
    <property type="project" value="UniProtKB-EC"/>
</dbReference>
<keyword evidence="1" id="KW-0732">Signal</keyword>
<evidence type="ECO:0000313" key="2">
    <source>
        <dbReference type="EMBL" id="SQD00667.1"/>
    </source>
</evidence>
<name>A0A2X3JNB7_ECOLX</name>
<accession>A0A2X3JNB7</accession>
<protein>
    <submittedName>
        <fullName evidence="2">Alpha-amylase</fullName>
        <ecNumber evidence="2">3.2.1.1</ecNumber>
    </submittedName>
</protein>